<proteinExistence type="predicted"/>
<dbReference type="InterPro" id="IPR021195">
    <property type="entry name" value="Ubol_Cyt_c_Rdtase_Cyt_c_su_prd"/>
</dbReference>
<organism evidence="13 14">
    <name type="scientific">Hydrogenothermus marinus</name>
    <dbReference type="NCBI Taxonomy" id="133270"/>
    <lineage>
        <taxon>Bacteria</taxon>
        <taxon>Pseudomonadati</taxon>
        <taxon>Aquificota</taxon>
        <taxon>Aquificia</taxon>
        <taxon>Aquificales</taxon>
        <taxon>Hydrogenothermaceae</taxon>
        <taxon>Hydrogenothermus</taxon>
    </lineage>
</organism>
<dbReference type="EMBL" id="REFO01000010">
    <property type="protein sequence ID" value="RMA97833.1"/>
    <property type="molecule type" value="Genomic_DNA"/>
</dbReference>
<dbReference type="InterPro" id="IPR051811">
    <property type="entry name" value="Cytochrome_c550/c551-like"/>
</dbReference>
<feature type="domain" description="Cytochrome c" evidence="12">
    <location>
        <begin position="52"/>
        <end position="148"/>
    </location>
</feature>
<keyword evidence="4 11" id="KW-0812">Transmembrane</keyword>
<comment type="cofactor">
    <cofactor evidence="10">
        <name>heme c</name>
        <dbReference type="ChEBI" id="CHEBI:61717"/>
    </cofactor>
    <text evidence="10">Binds 1 heme c group covalently per subunit.</text>
</comment>
<evidence type="ECO:0000256" key="11">
    <source>
        <dbReference type="SAM" id="Phobius"/>
    </source>
</evidence>
<dbReference type="GO" id="GO:0009055">
    <property type="term" value="F:electron transfer activity"/>
    <property type="evidence" value="ECO:0007669"/>
    <property type="project" value="InterPro"/>
</dbReference>
<dbReference type="GO" id="GO:0046872">
    <property type="term" value="F:metal ion binding"/>
    <property type="evidence" value="ECO:0007669"/>
    <property type="project" value="UniProtKB-KW"/>
</dbReference>
<evidence type="ECO:0000256" key="7">
    <source>
        <dbReference type="ARBA" id="ARBA00022989"/>
    </source>
</evidence>
<dbReference type="AlphaFoldDB" id="A0A3M0BK59"/>
<keyword evidence="9 11" id="KW-0472">Membrane</keyword>
<evidence type="ECO:0000256" key="9">
    <source>
        <dbReference type="ARBA" id="ARBA00023136"/>
    </source>
</evidence>
<evidence type="ECO:0000256" key="3">
    <source>
        <dbReference type="ARBA" id="ARBA00022617"/>
    </source>
</evidence>
<keyword evidence="6" id="KW-0249">Electron transport</keyword>
<keyword evidence="7 11" id="KW-1133">Transmembrane helix</keyword>
<dbReference type="GO" id="GO:0020037">
    <property type="term" value="F:heme binding"/>
    <property type="evidence" value="ECO:0007669"/>
    <property type="project" value="InterPro"/>
</dbReference>
<gene>
    <name evidence="13" type="ORF">CLV39_0462</name>
</gene>
<protein>
    <submittedName>
        <fullName evidence="13">Ubiquinol-cytochrome c reductase cytochrome c1 subunit</fullName>
    </submittedName>
</protein>
<keyword evidence="5 10" id="KW-0479">Metal-binding</keyword>
<dbReference type="Proteomes" id="UP000280842">
    <property type="component" value="Unassembled WGS sequence"/>
</dbReference>
<name>A0A3M0BK59_9AQUI</name>
<dbReference type="InterPro" id="IPR036909">
    <property type="entry name" value="Cyt_c-like_dom_sf"/>
</dbReference>
<dbReference type="GO" id="GO:0016020">
    <property type="term" value="C:membrane"/>
    <property type="evidence" value="ECO:0007669"/>
    <property type="project" value="UniProtKB-SubCell"/>
</dbReference>
<dbReference type="InterPro" id="IPR002326">
    <property type="entry name" value="Cyt_c1"/>
</dbReference>
<evidence type="ECO:0000256" key="8">
    <source>
        <dbReference type="ARBA" id="ARBA00023004"/>
    </source>
</evidence>
<feature type="transmembrane region" description="Helical" evidence="11">
    <location>
        <begin position="252"/>
        <end position="270"/>
    </location>
</feature>
<dbReference type="PANTHER" id="PTHR37823:SF1">
    <property type="entry name" value="CYTOCHROME C-553-LIKE"/>
    <property type="match status" value="1"/>
</dbReference>
<reference evidence="13 14" key="1">
    <citation type="submission" date="2018-10" db="EMBL/GenBank/DDBJ databases">
        <title>Genomic Encyclopedia of Archaeal and Bacterial Type Strains, Phase II (KMG-II): from individual species to whole genera.</title>
        <authorList>
            <person name="Goeker M."/>
        </authorList>
    </citation>
    <scope>NUCLEOTIDE SEQUENCE [LARGE SCALE GENOMIC DNA]</scope>
    <source>
        <strain evidence="13 14">VM1</strain>
    </source>
</reference>
<evidence type="ECO:0000313" key="14">
    <source>
        <dbReference type="Proteomes" id="UP000280842"/>
    </source>
</evidence>
<feature type="binding site" description="covalent" evidence="10">
    <location>
        <position position="69"/>
    </location>
    <ligand>
        <name>heme c</name>
        <dbReference type="ChEBI" id="CHEBI:61717"/>
    </ligand>
</feature>
<evidence type="ECO:0000313" key="13">
    <source>
        <dbReference type="EMBL" id="RMA97833.1"/>
    </source>
</evidence>
<feature type="binding site" description="covalent" evidence="10">
    <location>
        <position position="65"/>
    </location>
    <ligand>
        <name>heme c</name>
        <dbReference type="ChEBI" id="CHEBI:61717"/>
    </ligand>
</feature>
<evidence type="ECO:0000259" key="12">
    <source>
        <dbReference type="PROSITE" id="PS51007"/>
    </source>
</evidence>
<dbReference type="SUPFAM" id="SSF46626">
    <property type="entry name" value="Cytochrome c"/>
    <property type="match status" value="2"/>
</dbReference>
<comment type="subcellular location">
    <subcellularLocation>
        <location evidence="1">Membrane</location>
    </subcellularLocation>
</comment>
<dbReference type="RefSeq" id="WP_245960284.1">
    <property type="nucleotide sequence ID" value="NZ_REFO01000010.1"/>
</dbReference>
<evidence type="ECO:0000256" key="5">
    <source>
        <dbReference type="ARBA" id="ARBA00022723"/>
    </source>
</evidence>
<dbReference type="Gene3D" id="1.10.760.10">
    <property type="entry name" value="Cytochrome c-like domain"/>
    <property type="match status" value="2"/>
</dbReference>
<dbReference type="PANTHER" id="PTHR37823">
    <property type="entry name" value="CYTOCHROME C-553-LIKE"/>
    <property type="match status" value="1"/>
</dbReference>
<evidence type="ECO:0000256" key="2">
    <source>
        <dbReference type="ARBA" id="ARBA00022448"/>
    </source>
</evidence>
<dbReference type="PIRSF" id="PIRSF019225">
    <property type="entry name" value="Ubol_Cyt_c_Rdtase_Cyt_c_su_prd"/>
    <property type="match status" value="1"/>
</dbReference>
<sequence>MIKELKILFAIVVIVLIGYYGIEDLAHHEMYGNIPKPDFNYLDLQYDIKEKGNPQNGENLFKQNCLSCHSLKVKNLKAMMDENTAMHAFNVVPPDLSNRANIVEEHFLFNFIKNPQNATKNPKFAMPPQPQLTDKQITDIVSFLKTVAKKDIQGEEIIEDACTRCHNIKYQKIEAHTNPENLKKYLGKIPPDLSLKGKSRDKEYLVAFINNPQTVLPGTSMPRLGLTKESTEKVVNYLEHIADPHKEERNKIGMWVLIYMLIGVILTYSWKKKIWKSLK</sequence>
<keyword evidence="2" id="KW-0813">Transport</keyword>
<feature type="binding site" description="covalent" evidence="10">
    <location>
        <position position="68"/>
    </location>
    <ligand>
        <name>heme c</name>
        <dbReference type="ChEBI" id="CHEBI:61717"/>
    </ligand>
</feature>
<dbReference type="Pfam" id="PF02167">
    <property type="entry name" value="Cytochrom_C1"/>
    <property type="match status" value="1"/>
</dbReference>
<evidence type="ECO:0000256" key="10">
    <source>
        <dbReference type="PIRSR" id="PIRSR602326-1"/>
    </source>
</evidence>
<evidence type="ECO:0000256" key="1">
    <source>
        <dbReference type="ARBA" id="ARBA00004370"/>
    </source>
</evidence>
<dbReference type="InterPro" id="IPR009056">
    <property type="entry name" value="Cyt_c-like_dom"/>
</dbReference>
<keyword evidence="3 10" id="KW-0349">Heme</keyword>
<dbReference type="Pfam" id="PF00034">
    <property type="entry name" value="Cytochrom_C"/>
    <property type="match status" value="1"/>
</dbReference>
<keyword evidence="14" id="KW-1185">Reference proteome</keyword>
<accession>A0A3M0BK59</accession>
<comment type="caution">
    <text evidence="13">The sequence shown here is derived from an EMBL/GenBank/DDBJ whole genome shotgun (WGS) entry which is preliminary data.</text>
</comment>
<dbReference type="PROSITE" id="PS51007">
    <property type="entry name" value="CYTC"/>
    <property type="match status" value="2"/>
</dbReference>
<evidence type="ECO:0000256" key="6">
    <source>
        <dbReference type="ARBA" id="ARBA00022982"/>
    </source>
</evidence>
<keyword evidence="8 10" id="KW-0408">Iron</keyword>
<evidence type="ECO:0000256" key="4">
    <source>
        <dbReference type="ARBA" id="ARBA00022692"/>
    </source>
</evidence>
<feature type="transmembrane region" description="Helical" evidence="11">
    <location>
        <begin position="7"/>
        <end position="22"/>
    </location>
</feature>
<feature type="domain" description="Cytochrome c" evidence="12">
    <location>
        <begin position="149"/>
        <end position="242"/>
    </location>
</feature>